<dbReference type="Proteomes" id="UP000177165">
    <property type="component" value="Unassembled WGS sequence"/>
</dbReference>
<comment type="subcellular location">
    <subcellularLocation>
        <location evidence="1">Membrane</location>
        <topology evidence="1">Multi-pass membrane protein</topology>
    </subcellularLocation>
</comment>
<feature type="transmembrane region" description="Helical" evidence="5">
    <location>
        <begin position="219"/>
        <end position="238"/>
    </location>
</feature>
<feature type="transmembrane region" description="Helical" evidence="5">
    <location>
        <begin position="81"/>
        <end position="99"/>
    </location>
</feature>
<evidence type="ECO:0000256" key="3">
    <source>
        <dbReference type="ARBA" id="ARBA00022989"/>
    </source>
</evidence>
<keyword evidence="2 5" id="KW-0812">Transmembrane</keyword>
<dbReference type="InterPro" id="IPR051533">
    <property type="entry name" value="WaaL-like"/>
</dbReference>
<evidence type="ECO:0000313" key="7">
    <source>
        <dbReference type="EMBL" id="OGY78433.1"/>
    </source>
</evidence>
<keyword evidence="3 5" id="KW-1133">Transmembrane helix</keyword>
<evidence type="ECO:0000256" key="4">
    <source>
        <dbReference type="ARBA" id="ARBA00023136"/>
    </source>
</evidence>
<feature type="domain" description="O-antigen ligase-related" evidence="6">
    <location>
        <begin position="251"/>
        <end position="398"/>
    </location>
</feature>
<name>A0A1G2ANF3_9BACT</name>
<dbReference type="EMBL" id="MHKB01000015">
    <property type="protein sequence ID" value="OGY78433.1"/>
    <property type="molecule type" value="Genomic_DNA"/>
</dbReference>
<dbReference type="InterPro" id="IPR007016">
    <property type="entry name" value="O-antigen_ligase-rel_domated"/>
</dbReference>
<feature type="transmembrane region" description="Helical" evidence="5">
    <location>
        <begin position="444"/>
        <end position="464"/>
    </location>
</feature>
<feature type="transmembrane region" description="Helical" evidence="5">
    <location>
        <begin position="163"/>
        <end position="184"/>
    </location>
</feature>
<dbReference type="Pfam" id="PF04932">
    <property type="entry name" value="Wzy_C"/>
    <property type="match status" value="1"/>
</dbReference>
<evidence type="ECO:0000256" key="5">
    <source>
        <dbReference type="SAM" id="Phobius"/>
    </source>
</evidence>
<feature type="transmembrane region" description="Helical" evidence="5">
    <location>
        <begin position="111"/>
        <end position="128"/>
    </location>
</feature>
<feature type="transmembrane region" description="Helical" evidence="5">
    <location>
        <begin position="385"/>
        <end position="406"/>
    </location>
</feature>
<evidence type="ECO:0000256" key="1">
    <source>
        <dbReference type="ARBA" id="ARBA00004141"/>
    </source>
</evidence>
<dbReference type="PANTHER" id="PTHR37422:SF13">
    <property type="entry name" value="LIPOPOLYSACCHARIDE BIOSYNTHESIS PROTEIN PA4999-RELATED"/>
    <property type="match status" value="1"/>
</dbReference>
<evidence type="ECO:0000259" key="6">
    <source>
        <dbReference type="Pfam" id="PF04932"/>
    </source>
</evidence>
<dbReference type="PANTHER" id="PTHR37422">
    <property type="entry name" value="TEICHURONIC ACID BIOSYNTHESIS PROTEIN TUAE"/>
    <property type="match status" value="1"/>
</dbReference>
<feature type="transmembrane region" description="Helical" evidence="5">
    <location>
        <begin position="245"/>
        <end position="263"/>
    </location>
</feature>
<dbReference type="AlphaFoldDB" id="A0A1G2ANF3"/>
<evidence type="ECO:0000313" key="8">
    <source>
        <dbReference type="Proteomes" id="UP000177165"/>
    </source>
</evidence>
<feature type="transmembrane region" description="Helical" evidence="5">
    <location>
        <begin position="9"/>
        <end position="27"/>
    </location>
</feature>
<sequence>MFYTLRSSSLSYLGIFGIAGLLLFLQFTAALSPFMALGAVLFIFSAWLILRNPYFGFYAMTFFLPFERIGSYDVLGATVRISQVLFFLTLIGWLARGILEQRLTFQKNPLFFPLLLFFALNTLSLVNAENIHRSLLVLAFTVFTSSLALLIPQIMTRSDNILTATRVVFVSTAVVSVFGMYQFIGDFIGLPTEITGLRELYTKDILGFPRVQSTALEPLYFAHFLLLPLGFAYALFLSKSVHFRLRWLFFILIVGSLNLILTVSRGGYIAFFVMILGITVFSLRNVLSLKRIATFSIAVLVVGLLAIRFLNIDNAWEKFLTHTQNVFSGASFEERLATFEYARRAFISHPWIGVGVGGFGPFMSIHPYVVPKEGWKIVNNEFLELLSEVGLLGFFTFLIIVSILLLRSVKALRVNRDSFLRAMLVGSTCAFIAMLVQYQTFSVLYIMQVWFLIGLLVSIQNLALRSTKTA</sequence>
<feature type="transmembrane region" description="Helical" evidence="5">
    <location>
        <begin position="418"/>
        <end position="438"/>
    </location>
</feature>
<dbReference type="STRING" id="1798540.A3B74_01905"/>
<accession>A0A1G2ANF3</accession>
<keyword evidence="4 5" id="KW-0472">Membrane</keyword>
<feature type="transmembrane region" description="Helical" evidence="5">
    <location>
        <begin position="33"/>
        <end position="50"/>
    </location>
</feature>
<dbReference type="GO" id="GO:0016020">
    <property type="term" value="C:membrane"/>
    <property type="evidence" value="ECO:0007669"/>
    <property type="project" value="UniProtKB-SubCell"/>
</dbReference>
<evidence type="ECO:0000256" key="2">
    <source>
        <dbReference type="ARBA" id="ARBA00022692"/>
    </source>
</evidence>
<feature type="transmembrane region" description="Helical" evidence="5">
    <location>
        <begin position="292"/>
        <end position="310"/>
    </location>
</feature>
<comment type="caution">
    <text evidence="7">The sequence shown here is derived from an EMBL/GenBank/DDBJ whole genome shotgun (WGS) entry which is preliminary data.</text>
</comment>
<feature type="transmembrane region" description="Helical" evidence="5">
    <location>
        <begin position="134"/>
        <end position="151"/>
    </location>
</feature>
<protein>
    <recommendedName>
        <fullName evidence="6">O-antigen ligase-related domain-containing protein</fullName>
    </recommendedName>
</protein>
<gene>
    <name evidence="7" type="ORF">A3B74_01905</name>
</gene>
<organism evidence="7 8">
    <name type="scientific">Candidatus Kerfeldbacteria bacterium RIFCSPHIGHO2_02_FULL_42_14</name>
    <dbReference type="NCBI Taxonomy" id="1798540"/>
    <lineage>
        <taxon>Bacteria</taxon>
        <taxon>Candidatus Kerfeldiibacteriota</taxon>
    </lineage>
</organism>
<reference evidence="7 8" key="1">
    <citation type="journal article" date="2016" name="Nat. Commun.">
        <title>Thousands of microbial genomes shed light on interconnected biogeochemical processes in an aquifer system.</title>
        <authorList>
            <person name="Anantharaman K."/>
            <person name="Brown C.T."/>
            <person name="Hug L.A."/>
            <person name="Sharon I."/>
            <person name="Castelle C.J."/>
            <person name="Probst A.J."/>
            <person name="Thomas B.C."/>
            <person name="Singh A."/>
            <person name="Wilkins M.J."/>
            <person name="Karaoz U."/>
            <person name="Brodie E.L."/>
            <person name="Williams K.H."/>
            <person name="Hubbard S.S."/>
            <person name="Banfield J.F."/>
        </authorList>
    </citation>
    <scope>NUCLEOTIDE SEQUENCE [LARGE SCALE GENOMIC DNA]</scope>
</reference>
<proteinExistence type="predicted"/>